<evidence type="ECO:0000256" key="1">
    <source>
        <dbReference type="ARBA" id="ARBA00022485"/>
    </source>
</evidence>
<dbReference type="PANTHER" id="PTHR33693:SF3">
    <property type="entry name" value="TYPE-5 URACIL-DNA GLYCOSYLASE"/>
    <property type="match status" value="1"/>
</dbReference>
<dbReference type="EMBL" id="CP019454">
    <property type="protein sequence ID" value="AUW93893.1"/>
    <property type="molecule type" value="Genomic_DNA"/>
</dbReference>
<keyword evidence="7" id="KW-0234">DNA repair</keyword>
<dbReference type="InterPro" id="IPR051536">
    <property type="entry name" value="UDG_Type-4/5"/>
</dbReference>
<evidence type="ECO:0000256" key="9">
    <source>
        <dbReference type="ARBA" id="ARBA00023887"/>
    </source>
</evidence>
<proteinExistence type="inferred from homology"/>
<evidence type="ECO:0000256" key="8">
    <source>
        <dbReference type="ARBA" id="ARBA00023779"/>
    </source>
</evidence>
<evidence type="ECO:0000313" key="12">
    <source>
        <dbReference type="Proteomes" id="UP000325292"/>
    </source>
</evidence>
<accession>A0ABM6RRG5</accession>
<keyword evidence="1" id="KW-0004">4Fe-4S</keyword>
<organism evidence="11 12">
    <name type="scientific">Sulfobacillus thermotolerans</name>
    <dbReference type="NCBI Taxonomy" id="338644"/>
    <lineage>
        <taxon>Bacteria</taxon>
        <taxon>Bacillati</taxon>
        <taxon>Bacillota</taxon>
        <taxon>Clostridia</taxon>
        <taxon>Eubacteriales</taxon>
        <taxon>Clostridiales Family XVII. Incertae Sedis</taxon>
        <taxon>Sulfobacillus</taxon>
    </lineage>
</organism>
<feature type="domain" description="Uracil-DNA glycosylase-like" evidence="10">
    <location>
        <begin position="46"/>
        <end position="218"/>
    </location>
</feature>
<evidence type="ECO:0000256" key="7">
    <source>
        <dbReference type="ARBA" id="ARBA00023204"/>
    </source>
</evidence>
<evidence type="ECO:0000256" key="2">
    <source>
        <dbReference type="ARBA" id="ARBA00022723"/>
    </source>
</evidence>
<dbReference type="SMART" id="SM00986">
    <property type="entry name" value="UDG"/>
    <property type="match status" value="1"/>
</dbReference>
<evidence type="ECO:0000256" key="4">
    <source>
        <dbReference type="ARBA" id="ARBA00022801"/>
    </source>
</evidence>
<dbReference type="InterPro" id="IPR005122">
    <property type="entry name" value="Uracil-DNA_glycosylase-like"/>
</dbReference>
<dbReference type="SMART" id="SM00987">
    <property type="entry name" value="UreE_C"/>
    <property type="match status" value="1"/>
</dbReference>
<reference evidence="11 12" key="1">
    <citation type="journal article" date="2019" name="Sci. Rep.">
        <title>Sulfobacillus thermotolerans: new insights into resistance and metabolic capacities of acidophilic chemolithotrophs.</title>
        <authorList>
            <person name="Panyushkina A.E."/>
            <person name="Babenko V.V."/>
            <person name="Nikitina A.S."/>
            <person name="Selezneva O.V."/>
            <person name="Tsaplina I.A."/>
            <person name="Letarova M.A."/>
            <person name="Kostryukova E.S."/>
            <person name="Letarov A.V."/>
        </authorList>
    </citation>
    <scope>NUCLEOTIDE SEQUENCE [LARGE SCALE GENOMIC DNA]</scope>
    <source>
        <strain evidence="11 12">Kr1</strain>
    </source>
</reference>
<keyword evidence="4" id="KW-0378">Hydrolase</keyword>
<gene>
    <name evidence="11" type="ORF">BXT84_07995</name>
</gene>
<evidence type="ECO:0000259" key="10">
    <source>
        <dbReference type="SMART" id="SM00986"/>
    </source>
</evidence>
<dbReference type="Gene3D" id="3.40.470.10">
    <property type="entry name" value="Uracil-DNA glycosylase-like domain"/>
    <property type="match status" value="1"/>
</dbReference>
<dbReference type="PANTHER" id="PTHR33693">
    <property type="entry name" value="TYPE-5 URACIL-DNA GLYCOSYLASE"/>
    <property type="match status" value="1"/>
</dbReference>
<dbReference type="Pfam" id="PF03167">
    <property type="entry name" value="UDG"/>
    <property type="match status" value="1"/>
</dbReference>
<dbReference type="Proteomes" id="UP000325292">
    <property type="component" value="Chromosome"/>
</dbReference>
<dbReference type="InterPro" id="IPR036895">
    <property type="entry name" value="Uracil-DNA_glycosylase-like_sf"/>
</dbReference>
<evidence type="ECO:0000256" key="3">
    <source>
        <dbReference type="ARBA" id="ARBA00022763"/>
    </source>
</evidence>
<keyword evidence="5" id="KW-0408">Iron</keyword>
<protein>
    <recommendedName>
        <fullName evidence="9">Type-5 uracil-DNA glycosylase</fullName>
    </recommendedName>
</protein>
<dbReference type="CDD" id="cd10031">
    <property type="entry name" value="UDG-F5_TTUDGB_like"/>
    <property type="match status" value="1"/>
</dbReference>
<evidence type="ECO:0000256" key="5">
    <source>
        <dbReference type="ARBA" id="ARBA00023004"/>
    </source>
</evidence>
<sequence length="228" mass="25172">MHALERLSEDIVSCERCPRLVAWRERVAVEKVRRFAQETYWGKPLSGFGDAHAQLVIVGLAPAAHGGNRTGRMFTGDSSADWLVHALYVNGFANQPHSVASNDGLALRNAYVTAAVRCAPPQNKPTAEEVQACRPYLEAELRILAPRVIVALGRVAFQAVRHYLKISGSDQRSLIFKHGAQFDLELPSHSLTLIASYHPSRQNTQTGKLTVTMFNDIFQSARAILESP</sequence>
<comment type="similarity">
    <text evidence="8">Belongs to the uracil-DNA glycosylase (UDG) superfamily. Type 5 (UDGb) family.</text>
</comment>
<keyword evidence="6" id="KW-0411">Iron-sulfur</keyword>
<keyword evidence="12" id="KW-1185">Reference proteome</keyword>
<keyword evidence="3" id="KW-0227">DNA damage</keyword>
<name>A0ABM6RRG5_9FIRM</name>
<dbReference type="SUPFAM" id="SSF52141">
    <property type="entry name" value="Uracil-DNA glycosylase-like"/>
    <property type="match status" value="1"/>
</dbReference>
<keyword evidence="2" id="KW-0479">Metal-binding</keyword>
<dbReference type="InterPro" id="IPR044147">
    <property type="entry name" value="UdgB-like"/>
</dbReference>
<evidence type="ECO:0000256" key="6">
    <source>
        <dbReference type="ARBA" id="ARBA00023014"/>
    </source>
</evidence>
<evidence type="ECO:0000313" key="11">
    <source>
        <dbReference type="EMBL" id="AUW93893.1"/>
    </source>
</evidence>